<proteinExistence type="predicted"/>
<comment type="caution">
    <text evidence="1">The sequence shown here is derived from an EMBL/GenBank/DDBJ whole genome shotgun (WGS) entry which is preliminary data.</text>
</comment>
<protein>
    <submittedName>
        <fullName evidence="1">Uncharacterized protein</fullName>
    </submittedName>
</protein>
<evidence type="ECO:0000313" key="1">
    <source>
        <dbReference type="EMBL" id="NMB70426.1"/>
    </source>
</evidence>
<gene>
    <name evidence="1" type="ORF">GYA27_04505</name>
</gene>
<reference evidence="1 2" key="1">
    <citation type="journal article" date="2020" name="Biotechnol. Biofuels">
        <title>New insights from the biogas microbiome by comprehensive genome-resolved metagenomics of nearly 1600 species originating from multiple anaerobic digesters.</title>
        <authorList>
            <person name="Campanaro S."/>
            <person name="Treu L."/>
            <person name="Rodriguez-R L.M."/>
            <person name="Kovalovszki A."/>
            <person name="Ziels R.M."/>
            <person name="Maus I."/>
            <person name="Zhu X."/>
            <person name="Kougias P.G."/>
            <person name="Basile A."/>
            <person name="Luo G."/>
            <person name="Schluter A."/>
            <person name="Konstantinidis K.T."/>
            <person name="Angelidaki I."/>
        </authorList>
    </citation>
    <scope>NUCLEOTIDE SEQUENCE [LARGE SCALE GENOMIC DNA]</scope>
    <source>
        <strain evidence="1">AS27yjCOA_165</strain>
    </source>
</reference>
<dbReference type="EMBL" id="JAAZNL010000058">
    <property type="protein sequence ID" value="NMB70426.1"/>
    <property type="molecule type" value="Genomic_DNA"/>
</dbReference>
<sequence>MSKKQNILVFGIFTILVTMGVTSNIMQQKAVDRSKLPTKIEQSKGFQRWITNLKNKDLKTEADEFRLQEEVELYNSKWTNVTSIEQPGEQEKFNAVIAAHQNIKKQVVFSPSKREFLDLRNIDRDGYKSNEVRFYGQKEDKVIDTKILDCSLLANCYFDRGYFLNNDVFVVSEFSRNIDKKDQNPPVCPIDKECEYTIKIHVIDLINNSRLVYVSKPFNAVLETLIPQL</sequence>
<name>A0A7X9DL49_UNCKA</name>
<dbReference type="Proteomes" id="UP000526033">
    <property type="component" value="Unassembled WGS sequence"/>
</dbReference>
<accession>A0A7X9DL49</accession>
<dbReference type="AlphaFoldDB" id="A0A7X9DL49"/>
<organism evidence="1 2">
    <name type="scientific">candidate division WWE3 bacterium</name>
    <dbReference type="NCBI Taxonomy" id="2053526"/>
    <lineage>
        <taxon>Bacteria</taxon>
        <taxon>Katanobacteria</taxon>
    </lineage>
</organism>
<evidence type="ECO:0000313" key="2">
    <source>
        <dbReference type="Proteomes" id="UP000526033"/>
    </source>
</evidence>